<evidence type="ECO:0000256" key="1">
    <source>
        <dbReference type="ARBA" id="ARBA00004429"/>
    </source>
</evidence>
<keyword evidence="5" id="KW-0997">Cell inner membrane</keyword>
<keyword evidence="13" id="KW-0829">Tyrosine-protein kinase</keyword>
<comment type="caution">
    <text evidence="18">The sequence shown here is derived from an EMBL/GenBank/DDBJ whole genome shotgun (WGS) entry which is preliminary data.</text>
</comment>
<feature type="domain" description="AAA" evidence="17">
    <location>
        <begin position="246"/>
        <end position="395"/>
    </location>
</feature>
<organism evidence="18 19">
    <name type="scientific">Herbidospora galbida</name>
    <dbReference type="NCBI Taxonomy" id="2575442"/>
    <lineage>
        <taxon>Bacteria</taxon>
        <taxon>Bacillati</taxon>
        <taxon>Actinomycetota</taxon>
        <taxon>Actinomycetes</taxon>
        <taxon>Streptosporangiales</taxon>
        <taxon>Streptosporangiaceae</taxon>
        <taxon>Herbidospora</taxon>
    </lineage>
</organism>
<dbReference type="Pfam" id="PF02706">
    <property type="entry name" value="Wzz"/>
    <property type="match status" value="1"/>
</dbReference>
<evidence type="ECO:0000256" key="10">
    <source>
        <dbReference type="ARBA" id="ARBA00022840"/>
    </source>
</evidence>
<dbReference type="InterPro" id="IPR050445">
    <property type="entry name" value="Bact_polysacc_biosynth/exp"/>
</dbReference>
<dbReference type="NCBIfam" id="TIGR01007">
    <property type="entry name" value="eps_fam"/>
    <property type="match status" value="1"/>
</dbReference>
<gene>
    <name evidence="18" type="ORF">FDA94_36760</name>
</gene>
<evidence type="ECO:0000256" key="12">
    <source>
        <dbReference type="ARBA" id="ARBA00023136"/>
    </source>
</evidence>
<dbReference type="GO" id="GO:0005886">
    <property type="term" value="C:plasma membrane"/>
    <property type="evidence" value="ECO:0007669"/>
    <property type="project" value="UniProtKB-SubCell"/>
</dbReference>
<dbReference type="InterPro" id="IPR003856">
    <property type="entry name" value="LPS_length_determ_N"/>
</dbReference>
<evidence type="ECO:0000256" key="2">
    <source>
        <dbReference type="ARBA" id="ARBA00006683"/>
    </source>
</evidence>
<evidence type="ECO:0000313" key="18">
    <source>
        <dbReference type="EMBL" id="TKK78887.1"/>
    </source>
</evidence>
<keyword evidence="7 15" id="KW-0812">Transmembrane</keyword>
<sequence length="425" mass="45144">MTEHLRLVRRGWWILLVAALGGAACALLVTGSMPVRYAAAVSLMVDQKGSADPLSQQRVKSYARLVTSRRVLLEVAVAEHLDPAALDVRSEVVPGTVLLRAIVTDGDPHRAARVANRIGGELSGLIHTLEKRSAIGVTVVDQATPPTRPVSPRPLVNVAAGILLALVFAYGFLMLRSRLDTTIADSDDLAEVTGAPTLGVIGRDRRRPLIVTGVRAEAFRALRTNLRFVGVDGRPRSLLVTSCDTGEGKSTLAINLALAVARTGLRVALVDADLRRPSLAAHLGLDPRSMGLTDVLAGSARLPEALQRRHDLDVLPSGRIPANPSELAGSPGMRRVLSDLTADHDLVVVDAPPLLPVTDAAVLATACDGVLLVARAGRARRESLAQAVAQLARVNAQLVGGVLNFAPVRPRSPYPEDRAPRRAFR</sequence>
<accession>A0A4U3LW68</accession>
<keyword evidence="6 18" id="KW-0808">Transferase</keyword>
<keyword evidence="10" id="KW-0067">ATP-binding</keyword>
<feature type="domain" description="Polysaccharide chain length determinant N-terminal" evidence="16">
    <location>
        <begin position="6"/>
        <end position="76"/>
    </location>
</feature>
<comment type="subcellular location">
    <subcellularLocation>
        <location evidence="1">Cell inner membrane</location>
        <topology evidence="1">Multi-pass membrane protein</topology>
    </subcellularLocation>
</comment>
<evidence type="ECO:0000256" key="11">
    <source>
        <dbReference type="ARBA" id="ARBA00022989"/>
    </source>
</evidence>
<dbReference type="GO" id="GO:0004715">
    <property type="term" value="F:non-membrane spanning protein tyrosine kinase activity"/>
    <property type="evidence" value="ECO:0007669"/>
    <property type="project" value="UniProtKB-EC"/>
</dbReference>
<dbReference type="InterPro" id="IPR005702">
    <property type="entry name" value="Wzc-like_C"/>
</dbReference>
<evidence type="ECO:0000256" key="15">
    <source>
        <dbReference type="SAM" id="Phobius"/>
    </source>
</evidence>
<comment type="similarity">
    <text evidence="3">Belongs to the etk/wzc family.</text>
</comment>
<evidence type="ECO:0000256" key="7">
    <source>
        <dbReference type="ARBA" id="ARBA00022692"/>
    </source>
</evidence>
<protein>
    <submittedName>
        <fullName evidence="18">Polysaccharide biosynthesis tyrosine autokinase</fullName>
        <ecNumber evidence="18">2.7.10.2</ecNumber>
    </submittedName>
</protein>
<dbReference type="EC" id="2.7.10.2" evidence="18"/>
<comment type="similarity">
    <text evidence="2">Belongs to the CpsC/CapA family.</text>
</comment>
<dbReference type="InterPro" id="IPR025669">
    <property type="entry name" value="AAA_dom"/>
</dbReference>
<evidence type="ECO:0000313" key="19">
    <source>
        <dbReference type="Proteomes" id="UP000308705"/>
    </source>
</evidence>
<evidence type="ECO:0000256" key="3">
    <source>
        <dbReference type="ARBA" id="ARBA00008883"/>
    </source>
</evidence>
<evidence type="ECO:0000256" key="14">
    <source>
        <dbReference type="ARBA" id="ARBA00053015"/>
    </source>
</evidence>
<dbReference type="GO" id="GO:0005524">
    <property type="term" value="F:ATP binding"/>
    <property type="evidence" value="ECO:0007669"/>
    <property type="project" value="UniProtKB-KW"/>
</dbReference>
<keyword evidence="4" id="KW-1003">Cell membrane</keyword>
<name>A0A4U3LW68_9ACTN</name>
<keyword evidence="12 15" id="KW-0472">Membrane</keyword>
<feature type="transmembrane region" description="Helical" evidence="15">
    <location>
        <begin position="12"/>
        <end position="35"/>
    </location>
</feature>
<proteinExistence type="inferred from homology"/>
<keyword evidence="9 18" id="KW-0418">Kinase</keyword>
<evidence type="ECO:0000256" key="13">
    <source>
        <dbReference type="ARBA" id="ARBA00023137"/>
    </source>
</evidence>
<dbReference type="RefSeq" id="WP_137251642.1">
    <property type="nucleotide sequence ID" value="NZ_SZQA01000064.1"/>
</dbReference>
<dbReference type="Proteomes" id="UP000308705">
    <property type="component" value="Unassembled WGS sequence"/>
</dbReference>
<evidence type="ECO:0000256" key="6">
    <source>
        <dbReference type="ARBA" id="ARBA00022679"/>
    </source>
</evidence>
<comment type="catalytic activity">
    <reaction evidence="14">
        <text>L-tyrosyl-[protein] + ATP = O-phospho-L-tyrosyl-[protein] + ADP + H(+)</text>
        <dbReference type="Rhea" id="RHEA:10596"/>
        <dbReference type="Rhea" id="RHEA-COMP:10136"/>
        <dbReference type="Rhea" id="RHEA-COMP:20101"/>
        <dbReference type="ChEBI" id="CHEBI:15378"/>
        <dbReference type="ChEBI" id="CHEBI:30616"/>
        <dbReference type="ChEBI" id="CHEBI:46858"/>
        <dbReference type="ChEBI" id="CHEBI:61978"/>
        <dbReference type="ChEBI" id="CHEBI:456216"/>
    </reaction>
</comment>
<dbReference type="PROSITE" id="PS51257">
    <property type="entry name" value="PROKAR_LIPOPROTEIN"/>
    <property type="match status" value="1"/>
</dbReference>
<keyword evidence="8" id="KW-0547">Nucleotide-binding</keyword>
<dbReference type="SUPFAM" id="SSF52540">
    <property type="entry name" value="P-loop containing nucleoside triphosphate hydrolases"/>
    <property type="match status" value="1"/>
</dbReference>
<dbReference type="CDD" id="cd05387">
    <property type="entry name" value="BY-kinase"/>
    <property type="match status" value="1"/>
</dbReference>
<dbReference type="AlphaFoldDB" id="A0A4U3LW68"/>
<evidence type="ECO:0000256" key="8">
    <source>
        <dbReference type="ARBA" id="ARBA00022741"/>
    </source>
</evidence>
<evidence type="ECO:0000256" key="5">
    <source>
        <dbReference type="ARBA" id="ARBA00022519"/>
    </source>
</evidence>
<evidence type="ECO:0000256" key="4">
    <source>
        <dbReference type="ARBA" id="ARBA00022475"/>
    </source>
</evidence>
<dbReference type="PANTHER" id="PTHR32309">
    <property type="entry name" value="TYROSINE-PROTEIN KINASE"/>
    <property type="match status" value="1"/>
</dbReference>
<keyword evidence="19" id="KW-1185">Reference proteome</keyword>
<evidence type="ECO:0000259" key="16">
    <source>
        <dbReference type="Pfam" id="PF02706"/>
    </source>
</evidence>
<dbReference type="Pfam" id="PF13614">
    <property type="entry name" value="AAA_31"/>
    <property type="match status" value="1"/>
</dbReference>
<dbReference type="PANTHER" id="PTHR32309:SF31">
    <property type="entry name" value="CAPSULAR EXOPOLYSACCHARIDE FAMILY"/>
    <property type="match status" value="1"/>
</dbReference>
<feature type="transmembrane region" description="Helical" evidence="15">
    <location>
        <begin position="155"/>
        <end position="175"/>
    </location>
</feature>
<dbReference type="EMBL" id="SZQA01000064">
    <property type="protein sequence ID" value="TKK78887.1"/>
    <property type="molecule type" value="Genomic_DNA"/>
</dbReference>
<keyword evidence="11 15" id="KW-1133">Transmembrane helix</keyword>
<dbReference type="InterPro" id="IPR027417">
    <property type="entry name" value="P-loop_NTPase"/>
</dbReference>
<evidence type="ECO:0000259" key="17">
    <source>
        <dbReference type="Pfam" id="PF13614"/>
    </source>
</evidence>
<dbReference type="Gene3D" id="3.40.50.300">
    <property type="entry name" value="P-loop containing nucleotide triphosphate hydrolases"/>
    <property type="match status" value="1"/>
</dbReference>
<reference evidence="18 19" key="1">
    <citation type="submission" date="2019-04" db="EMBL/GenBank/DDBJ databases">
        <title>Herbidospora sp. NEAU-GS14.nov., a novel actinomycete isolated from soil.</title>
        <authorList>
            <person name="Han L."/>
        </authorList>
    </citation>
    <scope>NUCLEOTIDE SEQUENCE [LARGE SCALE GENOMIC DNA]</scope>
    <source>
        <strain evidence="18 19">NEAU-GS14</strain>
    </source>
</reference>
<evidence type="ECO:0000256" key="9">
    <source>
        <dbReference type="ARBA" id="ARBA00022777"/>
    </source>
</evidence>
<dbReference type="OrthoDB" id="9812433at2"/>